<evidence type="ECO:0000313" key="4">
    <source>
        <dbReference type="Proteomes" id="UP000510682"/>
    </source>
</evidence>
<evidence type="ECO:0000313" key="3">
    <source>
        <dbReference type="EMBL" id="QLL07126.1"/>
    </source>
</evidence>
<organism evidence="3 4">
    <name type="scientific">Mycobacterium vicinigordonae</name>
    <dbReference type="NCBI Taxonomy" id="1719132"/>
    <lineage>
        <taxon>Bacteria</taxon>
        <taxon>Bacillati</taxon>
        <taxon>Actinomycetota</taxon>
        <taxon>Actinomycetes</taxon>
        <taxon>Mycobacteriales</taxon>
        <taxon>Mycobacteriaceae</taxon>
        <taxon>Mycobacterium</taxon>
    </lineage>
</organism>
<dbReference type="SUPFAM" id="SSF143011">
    <property type="entry name" value="RelE-like"/>
    <property type="match status" value="1"/>
</dbReference>
<accession>A0A7D6E2C1</accession>
<dbReference type="Proteomes" id="UP000510682">
    <property type="component" value="Chromosome"/>
</dbReference>
<keyword evidence="4" id="KW-1185">Reference proteome</keyword>
<evidence type="ECO:0000256" key="2">
    <source>
        <dbReference type="ARBA" id="ARBA00022649"/>
    </source>
</evidence>
<comment type="similarity">
    <text evidence="1">Belongs to the RelE toxin family.</text>
</comment>
<dbReference type="Pfam" id="PF05016">
    <property type="entry name" value="ParE_toxin"/>
    <property type="match status" value="1"/>
</dbReference>
<gene>
    <name evidence="3" type="ORF">H0P51_26185</name>
</gene>
<dbReference type="PANTHER" id="PTHR35601">
    <property type="entry name" value="TOXIN RELE"/>
    <property type="match status" value="1"/>
</dbReference>
<dbReference type="EMBL" id="CP059165">
    <property type="protein sequence ID" value="QLL07126.1"/>
    <property type="molecule type" value="Genomic_DNA"/>
</dbReference>
<reference evidence="4" key="1">
    <citation type="submission" date="2020-07" db="EMBL/GenBank/DDBJ databases">
        <title>Description of Mycobacterium gordonae subsp. intergordonae subsp.nov. and Mycobacterium gordonae subsp. gordonae subsp. nov.</title>
        <authorList>
            <person name="Yu X."/>
        </authorList>
    </citation>
    <scope>NUCLEOTIDE SEQUENCE [LARGE SCALE GENOMIC DNA]</scope>
    <source>
        <strain evidence="4">24</strain>
    </source>
</reference>
<name>A0A7D6E2C1_9MYCO</name>
<reference evidence="4" key="2">
    <citation type="submission" date="2023-07" db="EMBL/GenBank/DDBJ databases">
        <title>Description of Mycobacterium gordonae subsp. intergordonae subsp.nov. and Mycobacterium gordonae subsp. gordonae subsp. nov.</title>
        <authorList>
            <person name="Huang H."/>
        </authorList>
    </citation>
    <scope>NUCLEOTIDE SEQUENCE [LARGE SCALE GENOMIC DNA]</scope>
    <source>
        <strain evidence="4">24</strain>
    </source>
</reference>
<dbReference type="InterPro" id="IPR035093">
    <property type="entry name" value="RelE/ParE_toxin_dom_sf"/>
</dbReference>
<keyword evidence="2" id="KW-1277">Toxin-antitoxin system</keyword>
<proteinExistence type="inferred from homology"/>
<protein>
    <submittedName>
        <fullName evidence="3">Type II toxin-antitoxin system RelE/ParE family toxin</fullName>
    </submittedName>
</protein>
<dbReference type="Gene3D" id="3.30.2310.20">
    <property type="entry name" value="RelE-like"/>
    <property type="match status" value="1"/>
</dbReference>
<evidence type="ECO:0000256" key="1">
    <source>
        <dbReference type="ARBA" id="ARBA00006226"/>
    </source>
</evidence>
<dbReference type="PANTHER" id="PTHR35601:SF1">
    <property type="entry name" value="TOXIN RELE"/>
    <property type="match status" value="1"/>
</dbReference>
<sequence>MVSEYQVEIETSAAKQIQKMQRYDQRRIMDAIDALAVDPRPHGYTKLSGTTDAYRIRVGVFRIVYVINDGLLIVTVTRVAHRKEVYRK</sequence>
<dbReference type="InterPro" id="IPR007712">
    <property type="entry name" value="RelE/ParE_toxin"/>
</dbReference>
<dbReference type="KEGG" id="mgor:H0P51_26185"/>
<dbReference type="RefSeq" id="WP_180915701.1">
    <property type="nucleotide sequence ID" value="NZ_CP059165.1"/>
</dbReference>
<dbReference type="AlphaFoldDB" id="A0A7D6E2C1"/>